<organism evidence="1">
    <name type="scientific">viral metagenome</name>
    <dbReference type="NCBI Taxonomy" id="1070528"/>
    <lineage>
        <taxon>unclassified sequences</taxon>
        <taxon>metagenomes</taxon>
        <taxon>organismal metagenomes</taxon>
    </lineage>
</organism>
<name>A0A6C0I2V1_9ZZZZ</name>
<proteinExistence type="predicted"/>
<evidence type="ECO:0000313" key="1">
    <source>
        <dbReference type="EMBL" id="QHT87331.1"/>
    </source>
</evidence>
<sequence>MATTNNLAFSLSAICNQRARQQLYAPKPIRLEMTSPYTGQFTKTQLDMRRKAEILQYKSNASSTQTNSLTKAQKWAQIANGKGQRSAYTQLVNYVSDPATGSVNTVVTNVPNYTCENDDLIPTPSYACGVPGPITYFIRDVNVPLYGYATNTDSYAITKAENTDPWTVSVQKDIFLPSTVEMELLAINIRSYIRNSFTTFSIQMPISLYISSFSSLPIATTGLSLIGNKLQITNIAINVYYNGQFVTNKCNIVSPTLNTPYTFDIVCNPTVQSFSNLINLGVLYVQNLGLYTTAGYIYDVKAVVTVAFTPSNSDTYSNYFAANTSYGVYCNLSTPQDGSVFSIAGN</sequence>
<protein>
    <submittedName>
        <fullName evidence="1">Uncharacterized protein</fullName>
    </submittedName>
</protein>
<dbReference type="AlphaFoldDB" id="A0A6C0I2V1"/>
<accession>A0A6C0I2V1</accession>
<dbReference type="EMBL" id="MN740087">
    <property type="protein sequence ID" value="QHT87331.1"/>
    <property type="molecule type" value="Genomic_DNA"/>
</dbReference>
<reference evidence="1" key="1">
    <citation type="journal article" date="2020" name="Nature">
        <title>Giant virus diversity and host interactions through global metagenomics.</title>
        <authorList>
            <person name="Schulz F."/>
            <person name="Roux S."/>
            <person name="Paez-Espino D."/>
            <person name="Jungbluth S."/>
            <person name="Walsh D.A."/>
            <person name="Denef V.J."/>
            <person name="McMahon K.D."/>
            <person name="Konstantinidis K.T."/>
            <person name="Eloe-Fadrosh E.A."/>
            <person name="Kyrpides N.C."/>
            <person name="Woyke T."/>
        </authorList>
    </citation>
    <scope>NUCLEOTIDE SEQUENCE</scope>
    <source>
        <strain evidence="1">GVMAG-M-3300023184-190</strain>
    </source>
</reference>